<dbReference type="KEGG" id="ccar:109104464"/>
<dbReference type="OrthoDB" id="9803478at2759"/>
<name>A0A9Q9YPA6_CYPCA</name>
<keyword evidence="5" id="KW-1279">T cell receptor</keyword>
<feature type="domain" description="Ig-like" evidence="7">
    <location>
        <begin position="161"/>
        <end position="266"/>
    </location>
</feature>
<keyword evidence="4" id="KW-0393">Immunoglobulin domain</keyword>
<reference evidence="8" key="1">
    <citation type="submission" date="2025-08" db="UniProtKB">
        <authorList>
            <consortium name="RefSeq"/>
        </authorList>
    </citation>
    <scope>IDENTIFICATION</scope>
    <source>
        <tissue evidence="8">Muscle</tissue>
    </source>
</reference>
<feature type="chain" id="PRO_5040217891" evidence="6">
    <location>
        <begin position="19"/>
        <end position="293"/>
    </location>
</feature>
<protein>
    <submittedName>
        <fullName evidence="8">Uncharacterized protein LOC109104464</fullName>
    </submittedName>
</protein>
<dbReference type="InterPro" id="IPR051287">
    <property type="entry name" value="TCR_variable_region"/>
</dbReference>
<dbReference type="GeneID" id="109104464"/>
<evidence type="ECO:0000256" key="1">
    <source>
        <dbReference type="ARBA" id="ARBA00022729"/>
    </source>
</evidence>
<dbReference type="PANTHER" id="PTHR19367:SF18">
    <property type="entry name" value="T CELL RECEPTOR ALPHA VARIABLE 16"/>
    <property type="match status" value="1"/>
</dbReference>
<gene>
    <name evidence="8" type="primary">LOC109104464</name>
</gene>
<keyword evidence="2" id="KW-1064">Adaptive immunity</keyword>
<dbReference type="InterPro" id="IPR003599">
    <property type="entry name" value="Ig_sub"/>
</dbReference>
<dbReference type="SMART" id="SM00406">
    <property type="entry name" value="IGv"/>
    <property type="match status" value="2"/>
</dbReference>
<accession>A0A9Q9YPA6</accession>
<dbReference type="InterPro" id="IPR013106">
    <property type="entry name" value="Ig_V-set"/>
</dbReference>
<feature type="domain" description="Ig-like" evidence="7">
    <location>
        <begin position="4"/>
        <end position="126"/>
    </location>
</feature>
<evidence type="ECO:0000256" key="4">
    <source>
        <dbReference type="ARBA" id="ARBA00023319"/>
    </source>
</evidence>
<dbReference type="RefSeq" id="XP_042623894.1">
    <property type="nucleotide sequence ID" value="XM_042767960.1"/>
</dbReference>
<dbReference type="PANTHER" id="PTHR19367">
    <property type="entry name" value="T-CELL RECEPTOR ALPHA CHAIN V REGION"/>
    <property type="match status" value="1"/>
</dbReference>
<evidence type="ECO:0000256" key="5">
    <source>
        <dbReference type="ARBA" id="ARBA00043266"/>
    </source>
</evidence>
<dbReference type="Pfam" id="PF07686">
    <property type="entry name" value="V-set"/>
    <property type="match status" value="2"/>
</dbReference>
<evidence type="ECO:0000256" key="6">
    <source>
        <dbReference type="SAM" id="SignalP"/>
    </source>
</evidence>
<evidence type="ECO:0000256" key="2">
    <source>
        <dbReference type="ARBA" id="ARBA00023130"/>
    </source>
</evidence>
<keyword evidence="5" id="KW-0391">Immunity</keyword>
<proteinExistence type="predicted"/>
<evidence type="ECO:0000259" key="7">
    <source>
        <dbReference type="PROSITE" id="PS50835"/>
    </source>
</evidence>
<feature type="signal peptide" evidence="6">
    <location>
        <begin position="1"/>
        <end position="18"/>
    </location>
</feature>
<dbReference type="GO" id="GO:0002250">
    <property type="term" value="P:adaptive immune response"/>
    <property type="evidence" value="ECO:0007669"/>
    <property type="project" value="UniProtKB-KW"/>
</dbReference>
<dbReference type="SMART" id="SM00409">
    <property type="entry name" value="IG"/>
    <property type="match status" value="2"/>
</dbReference>
<evidence type="ECO:0000256" key="3">
    <source>
        <dbReference type="ARBA" id="ARBA00023170"/>
    </source>
</evidence>
<keyword evidence="1 6" id="KW-0732">Signal</keyword>
<dbReference type="Proteomes" id="UP001155660">
    <property type="component" value="Chromosome A2"/>
</dbReference>
<dbReference type="GO" id="GO:0042101">
    <property type="term" value="C:T cell receptor complex"/>
    <property type="evidence" value="ECO:0007669"/>
    <property type="project" value="UniProtKB-KW"/>
</dbReference>
<organism evidence="8">
    <name type="scientific">Cyprinus carpio</name>
    <name type="common">Common carp</name>
    <dbReference type="NCBI Taxonomy" id="7962"/>
    <lineage>
        <taxon>Eukaryota</taxon>
        <taxon>Metazoa</taxon>
        <taxon>Chordata</taxon>
        <taxon>Craniata</taxon>
        <taxon>Vertebrata</taxon>
        <taxon>Euteleostomi</taxon>
        <taxon>Actinopterygii</taxon>
        <taxon>Neopterygii</taxon>
        <taxon>Teleostei</taxon>
        <taxon>Ostariophysi</taxon>
        <taxon>Cypriniformes</taxon>
        <taxon>Cyprinidae</taxon>
        <taxon>Cyprininae</taxon>
        <taxon>Cyprinus</taxon>
    </lineage>
</organism>
<dbReference type="AlphaFoldDB" id="A0A9Q9YPA6"/>
<evidence type="ECO:0000313" key="8">
    <source>
        <dbReference type="RefSeq" id="XP_042623894.1"/>
    </source>
</evidence>
<sequence length="293" mass="32457">MILPSVILLWALTCVSFGDEITPDSTEKSAAVGSTLTLSCSYSSAQSLQWYRQYPGSAPQFLVLIMESVKENKTSDVDPRFSTMLRKEKQATKEINRVYLMISSAAVSDSALYYCASVMEKTVLISQRNTLLKLKENQSDLLCSLKELSGRDAAYGNEIKPTKTEVFADKGLSVKLSCSYSSAYTLHWYRQYPKSAPEFIVLVSDGAKEAKESYVDSRFTAKVTTDKGNHVDLEISSASITDSALYYCALEPTVTGNTRTLYKNLTHSIISASHISNPHICYSIVNTRDHPSI</sequence>
<dbReference type="PROSITE" id="PS50835">
    <property type="entry name" value="IG_LIKE"/>
    <property type="match status" value="2"/>
</dbReference>
<keyword evidence="3" id="KW-0675">Receptor</keyword>
<dbReference type="InterPro" id="IPR007110">
    <property type="entry name" value="Ig-like_dom"/>
</dbReference>